<dbReference type="Proteomes" id="UP000076449">
    <property type="component" value="Chromosome II"/>
</dbReference>
<name>A0A167UJ77_PENCH</name>
<proteinExistence type="predicted"/>
<feature type="region of interest" description="Disordered" evidence="1">
    <location>
        <begin position="1"/>
        <end position="55"/>
    </location>
</feature>
<evidence type="ECO:0000256" key="1">
    <source>
        <dbReference type="SAM" id="MobiDB-lite"/>
    </source>
</evidence>
<accession>A0A167UJ77</accession>
<feature type="compositionally biased region" description="Basic and acidic residues" evidence="1">
    <location>
        <begin position="1"/>
        <end position="11"/>
    </location>
</feature>
<dbReference type="EMBL" id="CM002799">
    <property type="protein sequence ID" value="KZN89325.1"/>
    <property type="molecule type" value="Genomic_DNA"/>
</dbReference>
<organism evidence="2">
    <name type="scientific">Penicillium chrysogenum</name>
    <name type="common">Penicillium notatum</name>
    <dbReference type="NCBI Taxonomy" id="5076"/>
    <lineage>
        <taxon>Eukaryota</taxon>
        <taxon>Fungi</taxon>
        <taxon>Dikarya</taxon>
        <taxon>Ascomycota</taxon>
        <taxon>Pezizomycotina</taxon>
        <taxon>Eurotiomycetes</taxon>
        <taxon>Eurotiomycetidae</taxon>
        <taxon>Eurotiales</taxon>
        <taxon>Aspergillaceae</taxon>
        <taxon>Penicillium</taxon>
        <taxon>Penicillium chrysogenum species complex</taxon>
    </lineage>
</organism>
<sequence length="55" mass="5903">MSKRTLEESRAGAHMSPDADNNGLLPIQDLLSPGEEEHGQSSGPSKKPRNFIATV</sequence>
<gene>
    <name evidence="2" type="ORF">EN45_079230</name>
</gene>
<protein>
    <submittedName>
        <fullName evidence="2">Uncharacterized protein</fullName>
    </submittedName>
</protein>
<evidence type="ECO:0000313" key="2">
    <source>
        <dbReference type="EMBL" id="KZN89325.1"/>
    </source>
</evidence>
<reference evidence="2" key="1">
    <citation type="journal article" date="2014" name="Genome Announc.">
        <title>Complete sequencing and chromosome-scale genome assembly of the industrial progenitor strain P2niaD18 from the penicillin producer Penicillium chrysogenum.</title>
        <authorList>
            <person name="Specht T."/>
            <person name="Dahlmann T.A."/>
            <person name="Zadra I."/>
            <person name="Kurnsteiner H."/>
            <person name="Kuck U."/>
        </authorList>
    </citation>
    <scope>NUCLEOTIDE SEQUENCE [LARGE SCALE GENOMIC DNA]</scope>
    <source>
        <strain evidence="2">P2niaD18</strain>
    </source>
</reference>
<dbReference type="AlphaFoldDB" id="A0A167UJ77"/>